<dbReference type="PANTHER" id="PTHR40688">
    <property type="match status" value="1"/>
</dbReference>
<feature type="domain" description="Predicted DNA-binding protein ribbon-helix-helix" evidence="1">
    <location>
        <begin position="5"/>
        <end position="42"/>
    </location>
</feature>
<dbReference type="SUPFAM" id="SSF47598">
    <property type="entry name" value="Ribbon-helix-helix"/>
    <property type="match status" value="1"/>
</dbReference>
<protein>
    <submittedName>
        <fullName evidence="2">Ribbon-helix-helix domain-containing protein</fullName>
    </submittedName>
</protein>
<evidence type="ECO:0000313" key="2">
    <source>
        <dbReference type="EMBL" id="MUM78896.1"/>
    </source>
</evidence>
<dbReference type="EMBL" id="WODC01000022">
    <property type="protein sequence ID" value="MUM78896.1"/>
    <property type="molecule type" value="Genomic_DNA"/>
</dbReference>
<dbReference type="PANTHER" id="PTHR40688:SF2">
    <property type="entry name" value="RIBBON-HELIX-HELIX PROTEIN COPG DOMAIN-CONTAINING PROTEIN"/>
    <property type="match status" value="1"/>
</dbReference>
<reference evidence="2 3" key="1">
    <citation type="submission" date="2019-11" db="EMBL/GenBank/DDBJ databases">
        <title>Pseudodesulfovibrio alkaliphilus, sp. nov., an alkaliphilic sulfate-reducing bacteria from mud volcano of Taman peninsula, Russia.</title>
        <authorList>
            <person name="Frolova A."/>
            <person name="Merkel A.Y."/>
            <person name="Slobodkin A.I."/>
        </authorList>
    </citation>
    <scope>NUCLEOTIDE SEQUENCE [LARGE SCALE GENOMIC DNA]</scope>
    <source>
        <strain evidence="2 3">F-1</strain>
    </source>
</reference>
<accession>A0A7K1KS17</accession>
<name>A0A7K1KS17_9BACT</name>
<proteinExistence type="predicted"/>
<dbReference type="RefSeq" id="WP_155935745.1">
    <property type="nucleotide sequence ID" value="NZ_WODC01000022.1"/>
</dbReference>
<evidence type="ECO:0000313" key="3">
    <source>
        <dbReference type="Proteomes" id="UP000461162"/>
    </source>
</evidence>
<sequence>MPIATSFRTDPEKIEALDSLAKRTGTSRNKLINRALDDLLEHQAWFMREVMDGIAEAERGEFATEDEAAAVFKKYGA</sequence>
<dbReference type="AlphaFoldDB" id="A0A7K1KS17"/>
<organism evidence="2 3">
    <name type="scientific">Pseudodesulfovibrio alkaliphilus</name>
    <dbReference type="NCBI Taxonomy" id="2661613"/>
    <lineage>
        <taxon>Bacteria</taxon>
        <taxon>Pseudomonadati</taxon>
        <taxon>Thermodesulfobacteriota</taxon>
        <taxon>Desulfovibrionia</taxon>
        <taxon>Desulfovibrionales</taxon>
        <taxon>Desulfovibrionaceae</taxon>
    </lineage>
</organism>
<dbReference type="GO" id="GO:0006355">
    <property type="term" value="P:regulation of DNA-templated transcription"/>
    <property type="evidence" value="ECO:0007669"/>
    <property type="project" value="InterPro"/>
</dbReference>
<keyword evidence="3" id="KW-1185">Reference proteome</keyword>
<dbReference type="Proteomes" id="UP000461162">
    <property type="component" value="Unassembled WGS sequence"/>
</dbReference>
<evidence type="ECO:0000259" key="1">
    <source>
        <dbReference type="Pfam" id="PF12651"/>
    </source>
</evidence>
<dbReference type="InterPro" id="IPR010985">
    <property type="entry name" value="Ribbon_hlx_hlx"/>
</dbReference>
<comment type="caution">
    <text evidence="2">The sequence shown here is derived from an EMBL/GenBank/DDBJ whole genome shotgun (WGS) entry which is preliminary data.</text>
</comment>
<dbReference type="InterPro" id="IPR052991">
    <property type="entry name" value="Non-func_TypeII_TA_Antitoxin"/>
</dbReference>
<gene>
    <name evidence="2" type="ORF">GKC30_14805</name>
</gene>
<dbReference type="Pfam" id="PF12651">
    <property type="entry name" value="RHH_3"/>
    <property type="match status" value="1"/>
</dbReference>
<dbReference type="InterPro" id="IPR038733">
    <property type="entry name" value="Predicted_DNA_bind_prot_RHH"/>
</dbReference>